<organism evidence="2 3">
    <name type="scientific">Orchesella dallaii</name>
    <dbReference type="NCBI Taxonomy" id="48710"/>
    <lineage>
        <taxon>Eukaryota</taxon>
        <taxon>Metazoa</taxon>
        <taxon>Ecdysozoa</taxon>
        <taxon>Arthropoda</taxon>
        <taxon>Hexapoda</taxon>
        <taxon>Collembola</taxon>
        <taxon>Entomobryomorpha</taxon>
        <taxon>Entomobryoidea</taxon>
        <taxon>Orchesellidae</taxon>
        <taxon>Orchesellinae</taxon>
        <taxon>Orchesella</taxon>
    </lineage>
</organism>
<proteinExistence type="predicted"/>
<dbReference type="Proteomes" id="UP001642540">
    <property type="component" value="Unassembled WGS sequence"/>
</dbReference>
<reference evidence="2 3" key="1">
    <citation type="submission" date="2024-08" db="EMBL/GenBank/DDBJ databases">
        <authorList>
            <person name="Cucini C."/>
            <person name="Frati F."/>
        </authorList>
    </citation>
    <scope>NUCLEOTIDE SEQUENCE [LARGE SCALE GENOMIC DNA]</scope>
</reference>
<keyword evidence="1" id="KW-1133">Transmembrane helix</keyword>
<keyword evidence="1" id="KW-0812">Transmembrane</keyword>
<keyword evidence="1" id="KW-0472">Membrane</keyword>
<evidence type="ECO:0000313" key="3">
    <source>
        <dbReference type="Proteomes" id="UP001642540"/>
    </source>
</evidence>
<accession>A0ABP1S4K2</accession>
<feature type="transmembrane region" description="Helical" evidence="1">
    <location>
        <begin position="117"/>
        <end position="137"/>
    </location>
</feature>
<sequence>MNSNGLNSVSVNLSQTTDKKILKTGNGKVTLYRMPCLADENGMCLTIQSSKNSFPLNDQGFMTSLKRELQQDFRVNLPAHDVAEVRLGKSVNDLNAMLGLRKEFRRFQKLDTAMGKLILVLILVVLVIFMIGIAFWFL</sequence>
<keyword evidence="3" id="KW-1185">Reference proteome</keyword>
<evidence type="ECO:0000256" key="1">
    <source>
        <dbReference type="SAM" id="Phobius"/>
    </source>
</evidence>
<evidence type="ECO:0000313" key="2">
    <source>
        <dbReference type="EMBL" id="CAL8143303.1"/>
    </source>
</evidence>
<name>A0ABP1S4K2_9HEXA</name>
<comment type="caution">
    <text evidence="2">The sequence shown here is derived from an EMBL/GenBank/DDBJ whole genome shotgun (WGS) entry which is preliminary data.</text>
</comment>
<dbReference type="EMBL" id="CAXLJM020000154">
    <property type="protein sequence ID" value="CAL8143303.1"/>
    <property type="molecule type" value="Genomic_DNA"/>
</dbReference>
<protein>
    <submittedName>
        <fullName evidence="2">Uncharacterized protein</fullName>
    </submittedName>
</protein>
<gene>
    <name evidence="2" type="ORF">ODALV1_LOCUS29444</name>
</gene>